<evidence type="ECO:0000313" key="2">
    <source>
        <dbReference type="EMBL" id="SFE69958.1"/>
    </source>
</evidence>
<evidence type="ECO:0000256" key="1">
    <source>
        <dbReference type="SAM" id="SignalP"/>
    </source>
</evidence>
<feature type="signal peptide" evidence="1">
    <location>
        <begin position="1"/>
        <end position="33"/>
    </location>
</feature>
<protein>
    <submittedName>
        <fullName evidence="2">Uncharacterized protein</fullName>
    </submittedName>
</protein>
<keyword evidence="3" id="KW-1185">Reference proteome</keyword>
<dbReference type="EMBL" id="FONN01000005">
    <property type="protein sequence ID" value="SFE69958.1"/>
    <property type="molecule type" value="Genomic_DNA"/>
</dbReference>
<gene>
    <name evidence="2" type="ORF">SAMN04487969_105183</name>
</gene>
<feature type="chain" id="PRO_5039157021" evidence="1">
    <location>
        <begin position="34"/>
        <end position="175"/>
    </location>
</feature>
<evidence type="ECO:0000313" key="3">
    <source>
        <dbReference type="Proteomes" id="UP000183410"/>
    </source>
</evidence>
<name>A0A1I2CNW3_9BACL</name>
<proteinExistence type="predicted"/>
<accession>A0A1I2CNW3</accession>
<keyword evidence="1" id="KW-0732">Signal</keyword>
<sequence length="175" mass="18441">MTFNLKKTCATLLSVPILSLSLFAGISFASAQAKELTIPSNQGTLTSNVWRATTATSSGNTLQWDWQVSAVYSGTKTVSSIRTSWSSTASLRNSAQISMGVSADGASAGGGSSWASTTTVLKYWENSNGTKSSDWRSNIVIGPSVDYRSGTIVTTNTAKVKLSSDPKYYEISAGV</sequence>
<dbReference type="RefSeq" id="WP_046231479.1">
    <property type="nucleotide sequence ID" value="NZ_FONN01000005.1"/>
</dbReference>
<organism evidence="2 3">
    <name type="scientific">Paenibacillus algorifonticola</name>
    <dbReference type="NCBI Taxonomy" id="684063"/>
    <lineage>
        <taxon>Bacteria</taxon>
        <taxon>Bacillati</taxon>
        <taxon>Bacillota</taxon>
        <taxon>Bacilli</taxon>
        <taxon>Bacillales</taxon>
        <taxon>Paenibacillaceae</taxon>
        <taxon>Paenibacillus</taxon>
    </lineage>
</organism>
<dbReference type="AlphaFoldDB" id="A0A1I2CNW3"/>
<reference evidence="3" key="1">
    <citation type="submission" date="2016-10" db="EMBL/GenBank/DDBJ databases">
        <authorList>
            <person name="Varghese N."/>
            <person name="Submissions S."/>
        </authorList>
    </citation>
    <scope>NUCLEOTIDE SEQUENCE [LARGE SCALE GENOMIC DNA]</scope>
    <source>
        <strain evidence="3">CGMCC 1.10223</strain>
    </source>
</reference>
<dbReference type="OrthoDB" id="2870732at2"/>
<dbReference type="Proteomes" id="UP000183410">
    <property type="component" value="Unassembled WGS sequence"/>
</dbReference>